<keyword evidence="2" id="KW-1185">Reference proteome</keyword>
<name>A0A1I6ECU3_9FIRM</name>
<dbReference type="RefSeq" id="WP_092486921.1">
    <property type="nucleotide sequence ID" value="NZ_FOYM01000035.1"/>
</dbReference>
<dbReference type="STRING" id="39060.SAMN05660706_13522"/>
<dbReference type="EMBL" id="FOYM01000035">
    <property type="protein sequence ID" value="SFR15318.1"/>
    <property type="molecule type" value="Genomic_DNA"/>
</dbReference>
<organism evidence="1 2">
    <name type="scientific">Desulfoscipio geothermicus DSM 3669</name>
    <dbReference type="NCBI Taxonomy" id="1121426"/>
    <lineage>
        <taxon>Bacteria</taxon>
        <taxon>Bacillati</taxon>
        <taxon>Bacillota</taxon>
        <taxon>Clostridia</taxon>
        <taxon>Eubacteriales</taxon>
        <taxon>Desulfallaceae</taxon>
        <taxon>Desulfoscipio</taxon>
    </lineage>
</organism>
<protein>
    <submittedName>
        <fullName evidence="1">Uncharacterized protein</fullName>
    </submittedName>
</protein>
<evidence type="ECO:0000313" key="2">
    <source>
        <dbReference type="Proteomes" id="UP000199584"/>
    </source>
</evidence>
<dbReference type="Proteomes" id="UP000199584">
    <property type="component" value="Unassembled WGS sequence"/>
</dbReference>
<gene>
    <name evidence="1" type="ORF">SAMN05660706_13522</name>
</gene>
<evidence type="ECO:0000313" key="1">
    <source>
        <dbReference type="EMBL" id="SFR15318.1"/>
    </source>
</evidence>
<reference evidence="2" key="1">
    <citation type="submission" date="2016-10" db="EMBL/GenBank/DDBJ databases">
        <authorList>
            <person name="Varghese N."/>
            <person name="Submissions S."/>
        </authorList>
    </citation>
    <scope>NUCLEOTIDE SEQUENCE [LARGE SCALE GENOMIC DNA]</scope>
    <source>
        <strain evidence="2">DSM 3669</strain>
    </source>
</reference>
<sequence>MDIWKVFWASIAAARIMAAQAREQHMAALAPQLPPAGLRTGKTVIPRARAHLPAGIRKRIDQEEV</sequence>
<proteinExistence type="predicted"/>
<accession>A0A1I6ECU3</accession>
<dbReference type="AlphaFoldDB" id="A0A1I6ECU3"/>